<reference evidence="1" key="1">
    <citation type="submission" date="2017-04" db="EMBL/GenBank/DDBJ databases">
        <title>Genome deletions in a multicellular cyanobacterial endosymbiont for morphological adaptation in marine diatoms.</title>
        <authorList>
            <person name="Wang Y."/>
            <person name="Gao H."/>
            <person name="Li R."/>
            <person name="Xu X."/>
        </authorList>
    </citation>
    <scope>NUCLEOTIDE SEQUENCE</scope>
    <source>
        <strain evidence="1">FACHB 800</strain>
    </source>
</reference>
<dbReference type="EMBL" id="CP021056">
    <property type="protein sequence ID" value="QXE25517.1"/>
    <property type="molecule type" value="Genomic_DNA"/>
</dbReference>
<accession>A0A975TCG6</accession>
<keyword evidence="2" id="KW-1185">Reference proteome</keyword>
<dbReference type="AlphaFoldDB" id="A0A975TCG6"/>
<dbReference type="KEGG" id="rsin:B6N60_04232"/>
<dbReference type="Proteomes" id="UP000683511">
    <property type="component" value="Chromosome"/>
</dbReference>
<gene>
    <name evidence="1" type="ORF">B6N60_04232</name>
</gene>
<evidence type="ECO:0000313" key="2">
    <source>
        <dbReference type="Proteomes" id="UP000683511"/>
    </source>
</evidence>
<protein>
    <submittedName>
        <fullName evidence="1">Uncharacterized protein</fullName>
    </submittedName>
</protein>
<name>A0A975TCG6_9NOST</name>
<evidence type="ECO:0000313" key="1">
    <source>
        <dbReference type="EMBL" id="QXE25517.1"/>
    </source>
</evidence>
<organism evidence="1 2">
    <name type="scientific">Richelia sinica FACHB-800</name>
    <dbReference type="NCBI Taxonomy" id="1357546"/>
    <lineage>
        <taxon>Bacteria</taxon>
        <taxon>Bacillati</taxon>
        <taxon>Cyanobacteriota</taxon>
        <taxon>Cyanophyceae</taxon>
        <taxon>Nostocales</taxon>
        <taxon>Nostocaceae</taxon>
        <taxon>Richelia</taxon>
    </lineage>
</organism>
<proteinExistence type="predicted"/>
<sequence length="51" mass="5961">MPRLIILDSGVLGIITNPKSTSIESQKCKLWYRDLLEKVKILLYRKLLTMK</sequence>